<dbReference type="EMBL" id="MZZM01000028">
    <property type="protein sequence ID" value="ORJ55942.1"/>
    <property type="molecule type" value="Genomic_DNA"/>
</dbReference>
<evidence type="ECO:0000313" key="3">
    <source>
        <dbReference type="Proteomes" id="UP000193040"/>
    </source>
</evidence>
<proteinExistence type="predicted"/>
<protein>
    <submittedName>
        <fullName evidence="2">Uncharacterized protein</fullName>
    </submittedName>
</protein>
<sequence length="130" mass="14396">MGNQLRGALLNLGGIDLRLGRSRHTGSRWCYRKIFAHNVSGVTRFFDRVEHTAFGGIESLSSSARYRRRFVQHISQSPHLHQIGKGSFLCRLGSGALPHRPTRRHGKPMNRGEGGLPTFGSGCPVSGRTF</sequence>
<feature type="region of interest" description="Disordered" evidence="1">
    <location>
        <begin position="99"/>
        <end position="118"/>
    </location>
</feature>
<name>A0A1X0XSQ1_MYCSI</name>
<evidence type="ECO:0000256" key="1">
    <source>
        <dbReference type="SAM" id="MobiDB-lite"/>
    </source>
</evidence>
<comment type="caution">
    <text evidence="2">The sequence shown here is derived from an EMBL/GenBank/DDBJ whole genome shotgun (WGS) entry which is preliminary data.</text>
</comment>
<reference evidence="2 3" key="1">
    <citation type="submission" date="2017-03" db="EMBL/GenBank/DDBJ databases">
        <title>Genomic insights into Mycobacterium simiae human colonization.</title>
        <authorList>
            <person name="Steffani J.L."/>
            <person name="Brunck M.E."/>
            <person name="Cruz E."/>
            <person name="Montiel R."/>
            <person name="Barona F."/>
        </authorList>
    </citation>
    <scope>NUCLEOTIDE SEQUENCE [LARGE SCALE GENOMIC DNA]</scope>
    <source>
        <strain evidence="2 3">MsiGto</strain>
    </source>
</reference>
<evidence type="ECO:0000313" key="2">
    <source>
        <dbReference type="EMBL" id="ORJ55942.1"/>
    </source>
</evidence>
<accession>A0A1X0XSQ1</accession>
<keyword evidence="3" id="KW-1185">Reference proteome</keyword>
<organism evidence="2 3">
    <name type="scientific">Mycobacterium simiae</name>
    <name type="common">Mycobacterium habana</name>
    <dbReference type="NCBI Taxonomy" id="1784"/>
    <lineage>
        <taxon>Bacteria</taxon>
        <taxon>Bacillati</taxon>
        <taxon>Actinomycetota</taxon>
        <taxon>Actinomycetes</taxon>
        <taxon>Mycobacteriales</taxon>
        <taxon>Mycobacteriaceae</taxon>
        <taxon>Mycobacterium</taxon>
        <taxon>Mycobacterium simiae complex</taxon>
    </lineage>
</organism>
<dbReference type="Proteomes" id="UP000193040">
    <property type="component" value="Unassembled WGS sequence"/>
</dbReference>
<gene>
    <name evidence="2" type="ORF">B5M45_23910</name>
</gene>
<dbReference type="AlphaFoldDB" id="A0A1X0XSQ1"/>